<comment type="caution">
    <text evidence="1">The sequence shown here is derived from an EMBL/GenBank/DDBJ whole genome shotgun (WGS) entry which is preliminary data.</text>
</comment>
<gene>
    <name evidence="1" type="ORF">GCM10007867_28340</name>
</gene>
<protein>
    <submittedName>
        <fullName evidence="1">Uncharacterized protein</fullName>
    </submittedName>
</protein>
<dbReference type="AlphaFoldDB" id="A0AAV5NJ26"/>
<dbReference type="Proteomes" id="UP001156614">
    <property type="component" value="Unassembled WGS sequence"/>
</dbReference>
<keyword evidence="2" id="KW-1185">Reference proteome</keyword>
<evidence type="ECO:0000313" key="1">
    <source>
        <dbReference type="EMBL" id="GLQ63988.1"/>
    </source>
</evidence>
<sequence length="115" mass="12850">MGSVVRQENKQSDSLLNSFDALSFCEQTQSCVDSVIHVLAIISEMTFTSSALINDYVSQVEECEIHVGRLRSLDCSDAVFLELKNECLKRFSAFEADRAGEFSVAHKESVFDFKA</sequence>
<reference evidence="2" key="1">
    <citation type="journal article" date="2019" name="Int. J. Syst. Evol. Microbiol.">
        <title>The Global Catalogue of Microorganisms (GCM) 10K type strain sequencing project: providing services to taxonomists for standard genome sequencing and annotation.</title>
        <authorList>
            <consortium name="The Broad Institute Genomics Platform"/>
            <consortium name="The Broad Institute Genome Sequencing Center for Infectious Disease"/>
            <person name="Wu L."/>
            <person name="Ma J."/>
        </authorList>
    </citation>
    <scope>NUCLEOTIDE SEQUENCE [LARGE SCALE GENOMIC DNA]</scope>
    <source>
        <strain evidence="2">NBRC 3267</strain>
    </source>
</reference>
<organism evidence="1 2">
    <name type="scientific">Gluconobacter cerinus</name>
    <dbReference type="NCBI Taxonomy" id="38307"/>
    <lineage>
        <taxon>Bacteria</taxon>
        <taxon>Pseudomonadati</taxon>
        <taxon>Pseudomonadota</taxon>
        <taxon>Alphaproteobacteria</taxon>
        <taxon>Acetobacterales</taxon>
        <taxon>Acetobacteraceae</taxon>
        <taxon>Gluconobacter</taxon>
    </lineage>
</organism>
<accession>A0AAV5NJ26</accession>
<dbReference type="EMBL" id="BSNU01000006">
    <property type="protein sequence ID" value="GLQ63988.1"/>
    <property type="molecule type" value="Genomic_DNA"/>
</dbReference>
<proteinExistence type="predicted"/>
<name>A0AAV5NJ26_9PROT</name>
<evidence type="ECO:0000313" key="2">
    <source>
        <dbReference type="Proteomes" id="UP001156614"/>
    </source>
</evidence>